<gene>
    <name evidence="2" type="ORF">C5O23_02885</name>
</gene>
<organism evidence="2 3">
    <name type="scientific">Duncaniella muris</name>
    <dbReference type="NCBI Taxonomy" id="2094150"/>
    <lineage>
        <taxon>Bacteria</taxon>
        <taxon>Pseudomonadati</taxon>
        <taxon>Bacteroidota</taxon>
        <taxon>Bacteroidia</taxon>
        <taxon>Bacteroidales</taxon>
        <taxon>Muribaculaceae</taxon>
        <taxon>Duncaniella</taxon>
    </lineage>
</organism>
<sequence>MTKLLKNIVILSALLGAATPLRGADNTEISAAISAAKDAPRNQAANLKAADLLKDAGRFQEAIPFYLKGGNSGNLGIAESYFYLYDFDKADEYLDKYLAKRTKNEAAKDMGFSYGNGDETLDWTDYLRSRIDLGRSMLDRVEKIQIVDSINVPADQFFKFIKLAKSAGRLADEFEIESIVPKEYLDSESISGLWAPAYISESGEDMIWYGSANDGESKMFESYRLADGSWDNPAALFDYKSIFGNSNGSWVGYPFLMADGITLYFAADGENSLGDLDIFISRRDEDGFLQPSNIGMPYNSPYNDYMYAIDEQTGAGWWATDRNGLKDSVTIYTFIPQDLRINYPVDTPNLADYAKVTSIGMTQNPDRDYSKFRDKIASLESSKTSGSNRRFEFALPNGKIITSVSDLASGMAREAMRQYLDEQKAYDDAVAHLAELRKAYAAGDRSVEHEILTLENGLDHRRAELKRIKNSIITAVMD</sequence>
<dbReference type="Gene3D" id="1.25.40.10">
    <property type="entry name" value="Tetratricopeptide repeat domain"/>
    <property type="match status" value="1"/>
</dbReference>
<keyword evidence="1" id="KW-0732">Signal</keyword>
<dbReference type="AlphaFoldDB" id="A0A2V1ILZ6"/>
<dbReference type="GeneID" id="82525294"/>
<dbReference type="InterPro" id="IPR011990">
    <property type="entry name" value="TPR-like_helical_dom_sf"/>
</dbReference>
<reference evidence="3" key="1">
    <citation type="submission" date="2018-02" db="EMBL/GenBank/DDBJ databases">
        <authorList>
            <person name="Clavel T."/>
            <person name="Strowig T."/>
        </authorList>
    </citation>
    <scope>NUCLEOTIDE SEQUENCE [LARGE SCALE GENOMIC DNA]</scope>
    <source>
        <strain evidence="3">DSM 103720</strain>
    </source>
</reference>
<dbReference type="Proteomes" id="UP000244905">
    <property type="component" value="Unassembled WGS sequence"/>
</dbReference>
<name>A0A2V1ILZ6_9BACT</name>
<dbReference type="RefSeq" id="WP_107031456.1">
    <property type="nucleotide sequence ID" value="NZ_CAOLYA010000017.1"/>
</dbReference>
<evidence type="ECO:0008006" key="4">
    <source>
        <dbReference type="Google" id="ProtNLM"/>
    </source>
</evidence>
<protein>
    <recommendedName>
        <fullName evidence="4">Tetratricopeptide repeat protein</fullName>
    </recommendedName>
</protein>
<proteinExistence type="predicted"/>
<comment type="caution">
    <text evidence="2">The sequence shown here is derived from an EMBL/GenBank/DDBJ whole genome shotgun (WGS) entry which is preliminary data.</text>
</comment>
<feature type="chain" id="PRO_5015930177" description="Tetratricopeptide repeat protein" evidence="1">
    <location>
        <begin position="24"/>
        <end position="478"/>
    </location>
</feature>
<evidence type="ECO:0000313" key="2">
    <source>
        <dbReference type="EMBL" id="PWB03674.1"/>
    </source>
</evidence>
<keyword evidence="3" id="KW-1185">Reference proteome</keyword>
<feature type="signal peptide" evidence="1">
    <location>
        <begin position="1"/>
        <end position="23"/>
    </location>
</feature>
<evidence type="ECO:0000256" key="1">
    <source>
        <dbReference type="SAM" id="SignalP"/>
    </source>
</evidence>
<dbReference type="EMBL" id="PUEC01000004">
    <property type="protein sequence ID" value="PWB03674.1"/>
    <property type="molecule type" value="Genomic_DNA"/>
</dbReference>
<evidence type="ECO:0000313" key="3">
    <source>
        <dbReference type="Proteomes" id="UP000244905"/>
    </source>
</evidence>
<accession>A0A2V1ILZ6</accession>